<keyword evidence="3 5" id="KW-0288">FMN</keyword>
<evidence type="ECO:0000313" key="10">
    <source>
        <dbReference type="EMBL" id="KTD64672.1"/>
    </source>
</evidence>
<dbReference type="Pfam" id="PF10590">
    <property type="entry name" value="PNP_phzG_C"/>
    <property type="match status" value="1"/>
</dbReference>
<feature type="binding site" evidence="5 7">
    <location>
        <begin position="115"/>
        <end position="116"/>
    </location>
    <ligand>
        <name>FMN</name>
        <dbReference type="ChEBI" id="CHEBI:58210"/>
    </ligand>
</feature>
<dbReference type="PATRIC" id="fig|452.5.peg.919"/>
<keyword evidence="11" id="KW-1185">Reference proteome</keyword>
<organism evidence="10 11">
    <name type="scientific">Legionella spiritensis</name>
    <dbReference type="NCBI Taxonomy" id="452"/>
    <lineage>
        <taxon>Bacteria</taxon>
        <taxon>Pseudomonadati</taxon>
        <taxon>Pseudomonadota</taxon>
        <taxon>Gammaproteobacteria</taxon>
        <taxon>Legionellales</taxon>
        <taxon>Legionellaceae</taxon>
        <taxon>Legionella</taxon>
    </lineage>
</organism>
<evidence type="ECO:0000256" key="1">
    <source>
        <dbReference type="ARBA" id="ARBA00007301"/>
    </source>
</evidence>
<feature type="binding site" evidence="5 7">
    <location>
        <position position="144"/>
    </location>
    <ligand>
        <name>FMN</name>
        <dbReference type="ChEBI" id="CHEBI:58210"/>
    </ligand>
</feature>
<dbReference type="InterPro" id="IPR019576">
    <property type="entry name" value="Pyridoxamine_oxidase_dimer_C"/>
</dbReference>
<feature type="binding site" evidence="5 6">
    <location>
        <position position="162"/>
    </location>
    <ligand>
        <name>substrate</name>
    </ligand>
</feature>
<evidence type="ECO:0000256" key="5">
    <source>
        <dbReference type="HAMAP-Rule" id="MF_01629"/>
    </source>
</evidence>
<dbReference type="GO" id="GO:0008615">
    <property type="term" value="P:pyridoxine biosynthetic process"/>
    <property type="evidence" value="ECO:0007669"/>
    <property type="project" value="UniProtKB-UniRule"/>
</dbReference>
<comment type="function">
    <text evidence="5">Catalyzes the oxidation of either pyridoxine 5'-phosphate (PNP) or pyridoxamine 5'-phosphate (PMP) into pyridoxal 5'-phosphate (PLP).</text>
</comment>
<keyword evidence="4 5" id="KW-0560">Oxidoreductase</keyword>
<name>A0A0W0Z6A8_LEGSP</name>
<dbReference type="PROSITE" id="PS01064">
    <property type="entry name" value="PYRIDOX_OXIDASE"/>
    <property type="match status" value="1"/>
</dbReference>
<evidence type="ECO:0000259" key="8">
    <source>
        <dbReference type="Pfam" id="PF01243"/>
    </source>
</evidence>
<feature type="binding site" evidence="6">
    <location>
        <begin position="47"/>
        <end position="50"/>
    </location>
    <ligand>
        <name>substrate</name>
    </ligand>
</feature>
<sequence length="251" mass="28946">MLAIHYGVRVENDTSPYRVEIVFILSYTKLASGDIEMSKWRTLADIRRDYGVLSLSEEQAHPDPVAQFKMWFEEILTVEKNDPTAMVLSTVDEQGFPDSRVVLLKGVEDGAFVFYTNYKSSKALQLRHTPFAALNFYWPEMARQIRVRGRVKKANKKQSDTYFASRPIASQLSAIASPQSTEIAGRESIEAAFNRLIAEHGQDSVLRPSHWGGYVVIPVEMEFWQGRDNRLHDRIHYFKQKGHWLRRRLAP</sequence>
<feature type="domain" description="Pyridoxamine 5'-phosphate oxidase N-terminal" evidence="8">
    <location>
        <begin position="81"/>
        <end position="195"/>
    </location>
</feature>
<comment type="subunit">
    <text evidence="5">Homodimer.</text>
</comment>
<feature type="binding site" evidence="5 7">
    <location>
        <position position="122"/>
    </location>
    <ligand>
        <name>FMN</name>
        <dbReference type="ChEBI" id="CHEBI:58210"/>
    </ligand>
</feature>
<dbReference type="InterPro" id="IPR011576">
    <property type="entry name" value="Pyridox_Oxase_N"/>
</dbReference>
<evidence type="ECO:0000256" key="4">
    <source>
        <dbReference type="ARBA" id="ARBA00023002"/>
    </source>
</evidence>
<dbReference type="InterPro" id="IPR019740">
    <property type="entry name" value="Pyridox_Oxase_CS"/>
</dbReference>
<keyword evidence="5" id="KW-0664">Pyridoxine biosynthesis</keyword>
<keyword evidence="2 5" id="KW-0285">Flavoprotein</keyword>
<reference evidence="10 11" key="1">
    <citation type="submission" date="2015-11" db="EMBL/GenBank/DDBJ databases">
        <title>Genomic analysis of 38 Legionella species identifies large and diverse effector repertoires.</title>
        <authorList>
            <person name="Burstein D."/>
            <person name="Amaro F."/>
            <person name="Zusman T."/>
            <person name="Lifshitz Z."/>
            <person name="Cohen O."/>
            <person name="Gilbert J.A."/>
            <person name="Pupko T."/>
            <person name="Shuman H.A."/>
            <person name="Segal G."/>
        </authorList>
    </citation>
    <scope>NUCLEOTIDE SEQUENCE [LARGE SCALE GENOMIC DNA]</scope>
    <source>
        <strain evidence="10 11">Mt.St.Helens-9</strain>
    </source>
</reference>
<evidence type="ECO:0000256" key="7">
    <source>
        <dbReference type="PIRSR" id="PIRSR000190-2"/>
    </source>
</evidence>
<proteinExistence type="inferred from homology"/>
<evidence type="ECO:0000259" key="9">
    <source>
        <dbReference type="Pfam" id="PF10590"/>
    </source>
</evidence>
<dbReference type="PANTHER" id="PTHR10851">
    <property type="entry name" value="PYRIDOXINE-5-PHOSPHATE OXIDASE"/>
    <property type="match status" value="1"/>
</dbReference>
<protein>
    <recommendedName>
        <fullName evidence="5">Pyridoxine/pyridoxamine 5'-phosphate oxidase</fullName>
        <ecNumber evidence="5">1.4.3.5</ecNumber>
    </recommendedName>
    <alternativeName>
        <fullName evidence="5">PNP/PMP oxidase</fullName>
        <shortName evidence="5">PNPOx</shortName>
    </alternativeName>
    <alternativeName>
        <fullName evidence="5">Pyridoxal 5'-phosphate synthase</fullName>
    </alternativeName>
</protein>
<comment type="cofactor">
    <cofactor evidence="5 7">
        <name>FMN</name>
        <dbReference type="ChEBI" id="CHEBI:58210"/>
    </cofactor>
    <text evidence="5 7">Binds 1 FMN per subunit.</text>
</comment>
<evidence type="ECO:0000256" key="6">
    <source>
        <dbReference type="PIRSR" id="PIRSR000190-1"/>
    </source>
</evidence>
<dbReference type="PANTHER" id="PTHR10851:SF0">
    <property type="entry name" value="PYRIDOXINE-5'-PHOSPHATE OXIDASE"/>
    <property type="match status" value="1"/>
</dbReference>
<feature type="binding site" evidence="5 6">
    <location>
        <begin position="230"/>
        <end position="232"/>
    </location>
    <ligand>
        <name>substrate</name>
    </ligand>
</feature>
<dbReference type="Pfam" id="PF01243">
    <property type="entry name" value="PNPOx_N"/>
    <property type="match status" value="1"/>
</dbReference>
<comment type="similarity">
    <text evidence="1 5">Belongs to the pyridoxamine 5'-phosphate oxidase family.</text>
</comment>
<comment type="caution">
    <text evidence="10">The sequence shown here is derived from an EMBL/GenBank/DDBJ whole genome shotgun (WGS) entry which is preliminary data.</text>
</comment>
<dbReference type="HAMAP" id="MF_01629">
    <property type="entry name" value="PdxH"/>
    <property type="match status" value="1"/>
</dbReference>
<comment type="catalytic activity">
    <reaction evidence="5">
        <text>pyridoxine 5'-phosphate + O2 = pyridoxal 5'-phosphate + H2O2</text>
        <dbReference type="Rhea" id="RHEA:15149"/>
        <dbReference type="ChEBI" id="CHEBI:15379"/>
        <dbReference type="ChEBI" id="CHEBI:16240"/>
        <dbReference type="ChEBI" id="CHEBI:58589"/>
        <dbReference type="ChEBI" id="CHEBI:597326"/>
        <dbReference type="EC" id="1.4.3.5"/>
    </reaction>
</comment>
<dbReference type="AlphaFoldDB" id="A0A0W0Z6A8"/>
<feature type="binding site" evidence="5 7">
    <location>
        <position position="224"/>
    </location>
    <ligand>
        <name>FMN</name>
        <dbReference type="ChEBI" id="CHEBI:58210"/>
    </ligand>
</feature>
<gene>
    <name evidence="5 10" type="primary">pdxH</name>
    <name evidence="10" type="ORF">Lspi_0839</name>
</gene>
<dbReference type="NCBIfam" id="TIGR00558">
    <property type="entry name" value="pdxH"/>
    <property type="match status" value="1"/>
</dbReference>
<dbReference type="InterPro" id="IPR000659">
    <property type="entry name" value="Pyridox_Oxase"/>
</dbReference>
<dbReference type="Proteomes" id="UP000054877">
    <property type="component" value="Unassembled WGS sequence"/>
</dbReference>
<evidence type="ECO:0000313" key="11">
    <source>
        <dbReference type="Proteomes" id="UP000054877"/>
    </source>
</evidence>
<dbReference type="UniPathway" id="UPA01068">
    <property type="reaction ID" value="UER00304"/>
</dbReference>
<dbReference type="STRING" id="452.Lspi_0839"/>
<feature type="binding site" evidence="5 7">
    <location>
        <begin position="179"/>
        <end position="180"/>
    </location>
    <ligand>
        <name>FMN</name>
        <dbReference type="ChEBI" id="CHEBI:58210"/>
    </ligand>
</feature>
<feature type="binding site" evidence="5 6">
    <location>
        <position position="105"/>
    </location>
    <ligand>
        <name>substrate</name>
    </ligand>
</feature>
<dbReference type="SUPFAM" id="SSF50475">
    <property type="entry name" value="FMN-binding split barrel"/>
    <property type="match status" value="1"/>
</dbReference>
<evidence type="ECO:0000256" key="3">
    <source>
        <dbReference type="ARBA" id="ARBA00022643"/>
    </source>
</evidence>
<feature type="binding site" evidence="5 7">
    <location>
        <position position="234"/>
    </location>
    <ligand>
        <name>FMN</name>
        <dbReference type="ChEBI" id="CHEBI:58210"/>
    </ligand>
</feature>
<dbReference type="NCBIfam" id="NF004231">
    <property type="entry name" value="PRK05679.1"/>
    <property type="match status" value="1"/>
</dbReference>
<dbReference type="GO" id="GO:0010181">
    <property type="term" value="F:FMN binding"/>
    <property type="evidence" value="ECO:0007669"/>
    <property type="project" value="UniProtKB-UniRule"/>
</dbReference>
<feature type="domain" description="Pyridoxine 5'-phosphate oxidase dimerisation C-terminal" evidence="9">
    <location>
        <begin position="211"/>
        <end position="251"/>
    </location>
</feature>
<dbReference type="Gene3D" id="2.30.110.10">
    <property type="entry name" value="Electron Transport, Fmn-binding Protein, Chain A"/>
    <property type="match status" value="1"/>
</dbReference>
<comment type="pathway">
    <text evidence="5">Cofactor metabolism; pyridoxal 5'-phosphate salvage; pyridoxal 5'-phosphate from pyridoxamine 5'-phosphate: step 1/1.</text>
</comment>
<dbReference type="EC" id="1.4.3.5" evidence="5"/>
<feature type="binding site" evidence="5 7">
    <location>
        <begin position="100"/>
        <end position="105"/>
    </location>
    <ligand>
        <name>FMN</name>
        <dbReference type="ChEBI" id="CHEBI:58210"/>
    </ligand>
</feature>
<dbReference type="GO" id="GO:0004733">
    <property type="term" value="F:pyridoxamine phosphate oxidase activity"/>
    <property type="evidence" value="ECO:0007669"/>
    <property type="project" value="UniProtKB-UniRule"/>
</dbReference>
<evidence type="ECO:0000256" key="2">
    <source>
        <dbReference type="ARBA" id="ARBA00022630"/>
    </source>
</evidence>
<comment type="caution">
    <text evidence="5">Lacks conserved residue(s) required for the propagation of feature annotation.</text>
</comment>
<comment type="catalytic activity">
    <reaction evidence="5">
        <text>pyridoxamine 5'-phosphate + O2 + H2O = pyridoxal 5'-phosphate + H2O2 + NH4(+)</text>
        <dbReference type="Rhea" id="RHEA:15817"/>
        <dbReference type="ChEBI" id="CHEBI:15377"/>
        <dbReference type="ChEBI" id="CHEBI:15379"/>
        <dbReference type="ChEBI" id="CHEBI:16240"/>
        <dbReference type="ChEBI" id="CHEBI:28938"/>
        <dbReference type="ChEBI" id="CHEBI:58451"/>
        <dbReference type="ChEBI" id="CHEBI:597326"/>
        <dbReference type="EC" id="1.4.3.5"/>
    </reaction>
</comment>
<accession>A0A0W0Z6A8</accession>
<comment type="pathway">
    <text evidence="5">Cofactor metabolism; pyridoxal 5'-phosphate salvage; pyridoxal 5'-phosphate from pyridoxine 5'-phosphate: step 1/1.</text>
</comment>
<dbReference type="PIRSF" id="PIRSF000190">
    <property type="entry name" value="Pyd_amn-ph_oxd"/>
    <property type="match status" value="1"/>
</dbReference>
<dbReference type="InterPro" id="IPR012349">
    <property type="entry name" value="Split_barrel_FMN-bd"/>
</dbReference>
<feature type="binding site" evidence="5 6">
    <location>
        <position position="166"/>
    </location>
    <ligand>
        <name>substrate</name>
    </ligand>
</feature>
<dbReference type="EMBL" id="LNYX01000012">
    <property type="protein sequence ID" value="KTD64672.1"/>
    <property type="molecule type" value="Genomic_DNA"/>
</dbReference>
<feature type="binding site" evidence="5 6">
    <location>
        <position position="170"/>
    </location>
    <ligand>
        <name>substrate</name>
    </ligand>
</feature>